<reference evidence="1 2" key="1">
    <citation type="submission" date="2017-01" db="EMBL/GenBank/DDBJ databases">
        <authorList>
            <person name="Mah S.A."/>
            <person name="Swanson W.J."/>
            <person name="Moy G.W."/>
            <person name="Vacquier V.D."/>
        </authorList>
    </citation>
    <scope>NUCLEOTIDE SEQUENCE [LARGE SCALE GENOMIC DNA]</scope>
    <source>
        <strain evidence="1 2">CPCC 203464</strain>
    </source>
</reference>
<proteinExistence type="predicted"/>
<organism evidence="1 2">
    <name type="scientific">Williamsia sterculiae</name>
    <dbReference type="NCBI Taxonomy" id="1344003"/>
    <lineage>
        <taxon>Bacteria</taxon>
        <taxon>Bacillati</taxon>
        <taxon>Actinomycetota</taxon>
        <taxon>Actinomycetes</taxon>
        <taxon>Mycobacteriales</taxon>
        <taxon>Nocardiaceae</taxon>
        <taxon>Williamsia</taxon>
    </lineage>
</organism>
<accession>A0A1N7FE79</accession>
<dbReference type="Pfam" id="PF10888">
    <property type="entry name" value="DUF2742"/>
    <property type="match status" value="1"/>
</dbReference>
<evidence type="ECO:0000313" key="1">
    <source>
        <dbReference type="EMBL" id="SIR98535.1"/>
    </source>
</evidence>
<dbReference type="AlphaFoldDB" id="A0A1N7FE79"/>
<evidence type="ECO:0000313" key="2">
    <source>
        <dbReference type="Proteomes" id="UP000186218"/>
    </source>
</evidence>
<dbReference type="RefSeq" id="WP_083709626.1">
    <property type="nucleotide sequence ID" value="NZ_FTNT01000005.1"/>
</dbReference>
<dbReference type="STRING" id="1344003.SAMN05445060_1975"/>
<name>A0A1N7FE79_9NOCA</name>
<sequence>MTDNTAPDPARDTAGRVSGVLTVEYLRELYVQQHGPLPKLANAVSTSREVSWSAAHEQLWPTIARAQHHGDLPEVGTPEWLDLPAGDPRRVGAIYRSALLWALHTENQQTATRDASHDISTARDWTAVARRNRDLSDFYREHPELKRRSA</sequence>
<dbReference type="Proteomes" id="UP000186218">
    <property type="component" value="Unassembled WGS sequence"/>
</dbReference>
<gene>
    <name evidence="1" type="ORF">SAMN05445060_1975</name>
</gene>
<dbReference type="InterPro" id="IPR024384">
    <property type="entry name" value="DUF2742"/>
</dbReference>
<keyword evidence="2" id="KW-1185">Reference proteome</keyword>
<dbReference type="EMBL" id="FTNT01000005">
    <property type="protein sequence ID" value="SIR98535.1"/>
    <property type="molecule type" value="Genomic_DNA"/>
</dbReference>
<protein>
    <recommendedName>
        <fullName evidence="3">DUF2742 domain-containing protein</fullName>
    </recommendedName>
</protein>
<evidence type="ECO:0008006" key="3">
    <source>
        <dbReference type="Google" id="ProtNLM"/>
    </source>
</evidence>